<name>A0A4R5Y6H6_9MICC</name>
<sequence>MPTVLDMAGPILEMLTWMCLPTGLGLLFYTGFLRRFVHPWAVADAVVYSDSTGVGFRWLDRKQQVHRAPMSPHDIKHLSEGDTLPIYYHPKRPTQWQTVEPEEAGRTAAVLGRVLTGIGAVALLAGFVLPMF</sequence>
<dbReference type="AlphaFoldDB" id="A0A4R5Y6H6"/>
<reference evidence="2 3" key="1">
    <citation type="submission" date="2019-03" db="EMBL/GenBank/DDBJ databases">
        <title>Genome Sequencing and Assembly of Various Microbes Isolated from Partially Reclaimed Soil and Acid Mine Drainage (AMD) Site.</title>
        <authorList>
            <person name="Steinbock B."/>
            <person name="Bechtold R."/>
            <person name="Sevigny J.L."/>
            <person name="Thomas D."/>
            <person name="Cuthill L.R."/>
            <person name="Aveiro Johannsen E.J."/>
            <person name="Thomas K."/>
            <person name="Ghosh A."/>
        </authorList>
    </citation>
    <scope>NUCLEOTIDE SEQUENCE [LARGE SCALE GENOMIC DNA]</scope>
    <source>
        <strain evidence="2 3">S-A1</strain>
    </source>
</reference>
<feature type="transmembrane region" description="Helical" evidence="1">
    <location>
        <begin position="110"/>
        <end position="129"/>
    </location>
</feature>
<dbReference type="EMBL" id="SMZQ01000003">
    <property type="protein sequence ID" value="TDL38935.1"/>
    <property type="molecule type" value="Genomic_DNA"/>
</dbReference>
<proteinExistence type="predicted"/>
<feature type="transmembrane region" description="Helical" evidence="1">
    <location>
        <begin position="14"/>
        <end position="32"/>
    </location>
</feature>
<gene>
    <name evidence="2" type="ORF">E2R57_08405</name>
</gene>
<organism evidence="2 3">
    <name type="scientific">Arthrobacter nitrophenolicus</name>
    <dbReference type="NCBI Taxonomy" id="683150"/>
    <lineage>
        <taxon>Bacteria</taxon>
        <taxon>Bacillati</taxon>
        <taxon>Actinomycetota</taxon>
        <taxon>Actinomycetes</taxon>
        <taxon>Micrococcales</taxon>
        <taxon>Micrococcaceae</taxon>
        <taxon>Arthrobacter</taxon>
    </lineage>
</organism>
<comment type="caution">
    <text evidence="2">The sequence shown here is derived from an EMBL/GenBank/DDBJ whole genome shotgun (WGS) entry which is preliminary data.</text>
</comment>
<accession>A0A4R5Y6H6</accession>
<evidence type="ECO:0000313" key="2">
    <source>
        <dbReference type="EMBL" id="TDL38935.1"/>
    </source>
</evidence>
<keyword evidence="1" id="KW-1133">Transmembrane helix</keyword>
<evidence type="ECO:0000313" key="3">
    <source>
        <dbReference type="Proteomes" id="UP000294621"/>
    </source>
</evidence>
<evidence type="ECO:0000256" key="1">
    <source>
        <dbReference type="SAM" id="Phobius"/>
    </source>
</evidence>
<dbReference type="RefSeq" id="WP_133348101.1">
    <property type="nucleotide sequence ID" value="NZ_SMZQ01000003.1"/>
</dbReference>
<keyword evidence="1" id="KW-0812">Transmembrane</keyword>
<dbReference type="OrthoDB" id="5125638at2"/>
<dbReference type="STRING" id="683150.G205_14910"/>
<evidence type="ECO:0008006" key="4">
    <source>
        <dbReference type="Google" id="ProtNLM"/>
    </source>
</evidence>
<dbReference type="Proteomes" id="UP000294621">
    <property type="component" value="Unassembled WGS sequence"/>
</dbReference>
<keyword evidence="1" id="KW-0472">Membrane</keyword>
<protein>
    <recommendedName>
        <fullName evidence="4">DUF3592 domain-containing protein</fullName>
    </recommendedName>
</protein>